<feature type="domain" description="Pop1 N-terminal" evidence="5">
    <location>
        <begin position="108"/>
        <end position="165"/>
    </location>
</feature>
<feature type="domain" description="POPLD" evidence="6">
    <location>
        <begin position="502"/>
        <end position="536"/>
    </location>
</feature>
<dbReference type="InterPro" id="IPR039182">
    <property type="entry name" value="Pop1"/>
</dbReference>
<organism evidence="7 8">
    <name type="scientific">Zea mays</name>
    <name type="common">Maize</name>
    <dbReference type="NCBI Taxonomy" id="4577"/>
    <lineage>
        <taxon>Eukaryota</taxon>
        <taxon>Viridiplantae</taxon>
        <taxon>Streptophyta</taxon>
        <taxon>Embryophyta</taxon>
        <taxon>Tracheophyta</taxon>
        <taxon>Spermatophyta</taxon>
        <taxon>Magnoliopsida</taxon>
        <taxon>Liliopsida</taxon>
        <taxon>Poales</taxon>
        <taxon>Poaceae</taxon>
        <taxon>PACMAD clade</taxon>
        <taxon>Panicoideae</taxon>
        <taxon>Andropogonodae</taxon>
        <taxon>Andropogoneae</taxon>
        <taxon>Tripsacinae</taxon>
        <taxon>Zea</taxon>
    </lineage>
</organism>
<sequence>MAGVPPPPRQLDVRRFAAARASELRSLYAAVSSRLDDAGGRHQPRSARRRTTGHLPSKRRRRGAGEVGPGDDDGLPARKQSRRVRRRRELAANPAEGFSVAGDGARRLRTHLWYAKRFSMERRWTFILPVGAQGRGKGSRSVLKRLKNGTTIHDAGYFIPIELDGPEDALLSVLRMVLRPSPAEKTPDLKHLQDQVMRGVCYENAMLWDVRSMHSQIVGPVTYMWRPFSRADDKSGIEGDQCTSHCIHDESGNSSRRQLWIWIHPAALDDGISAIQFACERQIQDSGGVVKCCSLEGKIGRLEVNGCKAMQSLKKILHPTSSSKINTISTSDISASTDTLLDSCIAPHLLKASVISNAEILQPGAILSMVVHDPREVSVKGIDSSKIVSHDKQSEVLEEDVAPNANEASSEVANILPLMWMHPGKHDILLSDCRELWDSRQTINPPVSDEVLCKEKHSERIKFFCLDSGNDQEQTTQEKDNFIRSCPVILLKHAREGIPSLGWSIILPLSWVKPFWLFLVSHGAHAIGLRERRWIAAKIAKRMHHTCPKKLLVLIK</sequence>
<dbReference type="PANTHER" id="PTHR22731:SF3">
    <property type="entry name" value="RIBONUCLEASES P_MRP PROTEIN SUBUNIT POP1"/>
    <property type="match status" value="1"/>
</dbReference>
<reference evidence="7" key="3">
    <citation type="submission" date="2021-05" db="UniProtKB">
        <authorList>
            <consortium name="EnsemblPlants"/>
        </authorList>
    </citation>
    <scope>IDENTIFICATION</scope>
    <source>
        <strain evidence="7">cv. B73</strain>
    </source>
</reference>
<dbReference type="PANTHER" id="PTHR22731">
    <property type="entry name" value="RIBONUCLEASES P/MRP PROTEIN SUBUNIT POP1"/>
    <property type="match status" value="1"/>
</dbReference>
<keyword evidence="9" id="KW-1267">Proteomics identification</keyword>
<dbReference type="InterPro" id="IPR012590">
    <property type="entry name" value="POPLD_dom"/>
</dbReference>
<dbReference type="InterPro" id="IPR009723">
    <property type="entry name" value="Pop1_N"/>
</dbReference>
<proteinExistence type="evidence at protein level"/>
<evidence type="ECO:0000256" key="2">
    <source>
        <dbReference type="ARBA" id="ARBA00022694"/>
    </source>
</evidence>
<feature type="compositionally biased region" description="Basic residues" evidence="4">
    <location>
        <begin position="79"/>
        <end position="88"/>
    </location>
</feature>
<reference evidence="7" key="2">
    <citation type="submission" date="2019-07" db="EMBL/GenBank/DDBJ databases">
        <authorList>
            <person name="Seetharam A."/>
            <person name="Woodhouse M."/>
            <person name="Cannon E."/>
        </authorList>
    </citation>
    <scope>NUCLEOTIDE SEQUENCE [LARGE SCALE GENOMIC DNA]</scope>
    <source>
        <strain evidence="7">cv. B73</strain>
    </source>
</reference>
<feature type="compositionally biased region" description="Basic residues" evidence="4">
    <location>
        <begin position="42"/>
        <end position="62"/>
    </location>
</feature>
<dbReference type="Pfam" id="PF08170">
    <property type="entry name" value="POPLD"/>
    <property type="match status" value="1"/>
</dbReference>
<keyword evidence="3" id="KW-0539">Nucleus</keyword>
<dbReference type="EnsemblPlants" id="Zm00001eb331260_T003">
    <property type="protein sequence ID" value="Zm00001eb331260_P003"/>
    <property type="gene ID" value="Zm00001eb331260"/>
</dbReference>
<keyword evidence="8" id="KW-1185">Reference proteome</keyword>
<evidence type="ECO:0000256" key="1">
    <source>
        <dbReference type="ARBA" id="ARBA00004123"/>
    </source>
</evidence>
<keyword evidence="2" id="KW-0819">tRNA processing</keyword>
<evidence type="ECO:0000313" key="7">
    <source>
        <dbReference type="EnsemblPlants" id="Zm00001eb331260_P003"/>
    </source>
</evidence>
<dbReference type="AlphaFoldDB" id="A0A804QI91"/>
<evidence type="ECO:0000256" key="3">
    <source>
        <dbReference type="ARBA" id="ARBA00023242"/>
    </source>
</evidence>
<dbReference type="Gramene" id="Zm00001eb331260_T003">
    <property type="protein sequence ID" value="Zm00001eb331260_P003"/>
    <property type="gene ID" value="Zm00001eb331260"/>
</dbReference>
<accession>A0A804QI91</accession>
<dbReference type="GO" id="GO:0005655">
    <property type="term" value="C:nucleolar ribonuclease P complex"/>
    <property type="evidence" value="ECO:0007669"/>
    <property type="project" value="InterPro"/>
</dbReference>
<dbReference type="GO" id="GO:0000172">
    <property type="term" value="C:ribonuclease MRP complex"/>
    <property type="evidence" value="ECO:0007669"/>
    <property type="project" value="InterPro"/>
</dbReference>
<evidence type="ECO:0000259" key="6">
    <source>
        <dbReference type="Pfam" id="PF08170"/>
    </source>
</evidence>
<reference evidence="8" key="1">
    <citation type="submission" date="2015-12" db="EMBL/GenBank/DDBJ databases">
        <title>Update maize B73 reference genome by single molecule sequencing technologies.</title>
        <authorList>
            <consortium name="Maize Genome Sequencing Project"/>
            <person name="Ware D."/>
        </authorList>
    </citation>
    <scope>NUCLEOTIDE SEQUENCE [LARGE SCALE GENOMIC DNA]</scope>
    <source>
        <strain evidence="8">cv. B73</strain>
    </source>
</reference>
<evidence type="ECO:0000259" key="5">
    <source>
        <dbReference type="Pfam" id="PF06978"/>
    </source>
</evidence>
<gene>
    <name evidence="7" type="primary">LOC103633590</name>
</gene>
<dbReference type="GO" id="GO:0001682">
    <property type="term" value="P:tRNA 5'-leader removal"/>
    <property type="evidence" value="ECO:0007669"/>
    <property type="project" value="InterPro"/>
</dbReference>
<evidence type="ECO:0007829" key="9">
    <source>
        <dbReference type="PeptideAtlas" id="A0A804QI91"/>
    </source>
</evidence>
<protein>
    <submittedName>
        <fullName evidence="7">Uncharacterized protein</fullName>
    </submittedName>
</protein>
<name>A0A804QI91_MAIZE</name>
<feature type="region of interest" description="Disordered" evidence="4">
    <location>
        <begin position="32"/>
        <end position="90"/>
    </location>
</feature>
<dbReference type="Proteomes" id="UP000007305">
    <property type="component" value="Chromosome 7"/>
</dbReference>
<evidence type="ECO:0000313" key="8">
    <source>
        <dbReference type="Proteomes" id="UP000007305"/>
    </source>
</evidence>
<dbReference type="Pfam" id="PF06978">
    <property type="entry name" value="POP1_N"/>
    <property type="match status" value="1"/>
</dbReference>
<comment type="subcellular location">
    <subcellularLocation>
        <location evidence="1">Nucleus</location>
    </subcellularLocation>
</comment>
<evidence type="ECO:0000256" key="4">
    <source>
        <dbReference type="SAM" id="MobiDB-lite"/>
    </source>
</evidence>